<evidence type="ECO:0000313" key="1">
    <source>
        <dbReference type="EMBL" id="PWU23861.1"/>
    </source>
</evidence>
<organism evidence="1 2">
    <name type="scientific">Candidatus Cerribacteria bacterium 'Amazon FNV 2010 28 9'</name>
    <dbReference type="NCBI Taxonomy" id="2081795"/>
    <lineage>
        <taxon>Bacteria</taxon>
        <taxon>Candidatus Cerribacteria</taxon>
    </lineage>
</organism>
<dbReference type="PANTHER" id="PTHR38471:SF2">
    <property type="entry name" value="FOUR HELIX BUNDLE PROTEIN"/>
    <property type="match status" value="1"/>
</dbReference>
<name>A0A317JS88_9BACT</name>
<dbReference type="NCBIfam" id="NF008911">
    <property type="entry name" value="PRK12275.1-2"/>
    <property type="match status" value="1"/>
</dbReference>
<dbReference type="Proteomes" id="UP000246104">
    <property type="component" value="Unassembled WGS sequence"/>
</dbReference>
<dbReference type="SUPFAM" id="SSF158446">
    <property type="entry name" value="IVS-encoded protein-like"/>
    <property type="match status" value="1"/>
</dbReference>
<accession>A0A317JS88</accession>
<proteinExistence type="predicted"/>
<sequence length="119" mass="13874">MQSYKELIVWQKSVEFVTNLYKITQTFPKFETYGLSNQMQRAAVSIASNIAEGYQRQTRKEYLQFLFTAYGSSSEVETQLIIAKNLRYIDQQKMNELLDNITTIQKMLNALIKKLKSTS</sequence>
<dbReference type="CDD" id="cd16377">
    <property type="entry name" value="23S_rRNA_IVP_like"/>
    <property type="match status" value="1"/>
</dbReference>
<reference evidence="1 2" key="1">
    <citation type="submission" date="2018-02" db="EMBL/GenBank/DDBJ databases">
        <title>Genomic Reconstructions from Amazon Rainforest and Pasture Soil Reveal Novel Insights into the Physiology of Candidate Phyla in Tropical Sites.</title>
        <authorList>
            <person name="Kroeger M.E."/>
            <person name="Delmont T."/>
            <person name="Eren A.M."/>
            <person name="Guo J."/>
            <person name="Meyer K.M."/>
            <person name="Khan K."/>
            <person name="Rodrigues J.L.M."/>
            <person name="Bohannan B.J.M."/>
            <person name="Tringe S."/>
            <person name="Borges C.D."/>
            <person name="Tiedje J."/>
            <person name="Tsai S.M."/>
            <person name="Nusslein K."/>
        </authorList>
    </citation>
    <scope>NUCLEOTIDE SEQUENCE [LARGE SCALE GENOMIC DNA]</scope>
    <source>
        <strain evidence="1">Amazon FNV 2010 28 9</strain>
    </source>
</reference>
<dbReference type="Pfam" id="PF05635">
    <property type="entry name" value="23S_rRNA_IVP"/>
    <property type="match status" value="1"/>
</dbReference>
<comment type="caution">
    <text evidence="1">The sequence shown here is derived from an EMBL/GenBank/DDBJ whole genome shotgun (WGS) entry which is preliminary data.</text>
</comment>
<dbReference type="InterPro" id="IPR036583">
    <property type="entry name" value="23S_rRNA_IVS_sf"/>
</dbReference>
<dbReference type="InterPro" id="IPR012657">
    <property type="entry name" value="23S_rRNA-intervening_sequence"/>
</dbReference>
<gene>
    <name evidence="1" type="ORF">C5B42_01720</name>
</gene>
<dbReference type="AlphaFoldDB" id="A0A317JS88"/>
<dbReference type="NCBIfam" id="TIGR02436">
    <property type="entry name" value="four helix bundle protein"/>
    <property type="match status" value="1"/>
</dbReference>
<dbReference type="Gene3D" id="1.20.1440.60">
    <property type="entry name" value="23S rRNA-intervening sequence"/>
    <property type="match status" value="1"/>
</dbReference>
<protein>
    <submittedName>
        <fullName evidence="1">Four helix bundle protein</fullName>
    </submittedName>
</protein>
<dbReference type="EMBL" id="PSRQ01000022">
    <property type="protein sequence ID" value="PWU23861.1"/>
    <property type="molecule type" value="Genomic_DNA"/>
</dbReference>
<evidence type="ECO:0000313" key="2">
    <source>
        <dbReference type="Proteomes" id="UP000246104"/>
    </source>
</evidence>
<dbReference type="PANTHER" id="PTHR38471">
    <property type="entry name" value="FOUR HELIX BUNDLE PROTEIN"/>
    <property type="match status" value="1"/>
</dbReference>